<keyword evidence="10 13" id="KW-0233">DNA recombination</keyword>
<dbReference type="Gene3D" id="3.40.50.10130">
    <property type="match status" value="1"/>
</dbReference>
<dbReference type="GO" id="GO:0005634">
    <property type="term" value="C:nucleus"/>
    <property type="evidence" value="ECO:0007669"/>
    <property type="project" value="UniProtKB-SubCell"/>
</dbReference>
<comment type="function">
    <text evidence="13">Interacts with EME1 to form a DNA structure-specific endonuclease with substrate preference for branched DNA structures with a 5'-end at the branch nick. Typical substrates include 3'-flap structures, D-loops, replication forks and nicked Holliday junctions. May be required in mitosis for the processing of stalled or collapsed replication fork intermediates. May be required in meiosis for the repair of meiosis-specific double strand breaks subsequent to single-end invasion (SEI).</text>
</comment>
<dbReference type="InterPro" id="IPR042530">
    <property type="entry name" value="EME1/EME2_C"/>
</dbReference>
<dbReference type="InterPro" id="IPR010996">
    <property type="entry name" value="HHH_MUS81"/>
</dbReference>
<feature type="domain" description="ERCC4" evidence="15">
    <location>
        <begin position="386"/>
        <end position="486"/>
    </location>
</feature>
<dbReference type="GO" id="GO:0048476">
    <property type="term" value="C:Holliday junction resolvase complex"/>
    <property type="evidence" value="ECO:0007669"/>
    <property type="project" value="UniProtKB-UniRule"/>
</dbReference>
<protein>
    <recommendedName>
        <fullName evidence="13">Crossover junction endonuclease MUS81</fullName>
        <ecNumber evidence="13">3.1.22.-</ecNumber>
    </recommendedName>
</protein>
<dbReference type="CDD" id="cd21036">
    <property type="entry name" value="WH_MUS81"/>
    <property type="match status" value="1"/>
</dbReference>
<evidence type="ECO:0000313" key="17">
    <source>
        <dbReference type="Proteomes" id="UP001231518"/>
    </source>
</evidence>
<dbReference type="FunFam" id="3.40.50.10130:FF:000003">
    <property type="entry name" value="Crossover junction endonuclease MUS81"/>
    <property type="match status" value="1"/>
</dbReference>
<evidence type="ECO:0000256" key="7">
    <source>
        <dbReference type="ARBA" id="ARBA00022763"/>
    </source>
</evidence>
<evidence type="ECO:0000256" key="14">
    <source>
        <dbReference type="SAM" id="MobiDB-lite"/>
    </source>
</evidence>
<evidence type="ECO:0000259" key="15">
    <source>
        <dbReference type="SMART" id="SM00891"/>
    </source>
</evidence>
<dbReference type="InterPro" id="IPR036388">
    <property type="entry name" value="WH-like_DNA-bd_sf"/>
</dbReference>
<dbReference type="SUPFAM" id="SSF52980">
    <property type="entry name" value="Restriction endonuclease-like"/>
    <property type="match status" value="1"/>
</dbReference>
<dbReference type="GO" id="GO:0006308">
    <property type="term" value="P:DNA catabolic process"/>
    <property type="evidence" value="ECO:0007669"/>
    <property type="project" value="UniProtKB-UniRule"/>
</dbReference>
<sequence>MTDKVTCKRLRPNPIFEDWLAKMYEDARLTNSRLVDKLKEALDSLMKYPLPLKSGAECIILKGFDKKLCTYLDKLLNDLNNHKLSEKDQSSCEEVISNGSENSVLKTPPSSSKNQITGKQGYSLSLDGRPGVDLDKLPQLAMHPVTECHVSLQHMDIDQIQYINPGPSGLTNGTGQGKVKAKGVGKKSGKYKPAHRSGGYAILVALLEQSLENPDKSALSKEELIEKAQKHSEESMVRPKNDSFYTAWSSIVTLQKMNLVTKINKKKSKSTVKVEYKLTEEGKRLALEIIEDAENIPTVNDIIFKDVPSSSTASEAQDAVMAQDNEVPSTSVANIIPSTSVANVIPSTSVTNVIPSTSVADIMPSTSGNISSKNVIELAPGTFDIIMLIDKNETGGLRKKNDPTVAQFNKYPDLKHEYRSLKVGDFVWIAKHKVNHDQELVLPIIVERKRMDDLAASIKDGRFHEQKFRLHKCGLGMVMYMVENYGKNKHVGLPLQHLMQAIANTRVQDGFQVYITDSLTYSVRFLAIMTKRLTIKYKDKYLRGSDSEPQGSMMMTFDYFNKSSAKSKPLTVTDTFIKLLLQLKGMSVDKALAITEKYPTPRSLINAYVKCDRREGETLLANLKYGELHRNVGPATSKSIYQLFSSGGAE</sequence>
<evidence type="ECO:0000256" key="12">
    <source>
        <dbReference type="ARBA" id="ARBA00023242"/>
    </source>
</evidence>
<dbReference type="PANTHER" id="PTHR13451:SF0">
    <property type="entry name" value="CROSSOVER JUNCTION ENDONUCLEASE MUS81"/>
    <property type="match status" value="1"/>
</dbReference>
<keyword evidence="5 13" id="KW-0479">Metal-binding</keyword>
<evidence type="ECO:0000256" key="9">
    <source>
        <dbReference type="ARBA" id="ARBA00022842"/>
    </source>
</evidence>
<feature type="region of interest" description="Disordered" evidence="14">
    <location>
        <begin position="93"/>
        <end position="123"/>
    </location>
</feature>
<dbReference type="InterPro" id="IPR027421">
    <property type="entry name" value="DNA_pol_lamdba_lyase_dom_sf"/>
</dbReference>
<dbReference type="GO" id="GO:0000712">
    <property type="term" value="P:resolution of meiotic recombination intermediates"/>
    <property type="evidence" value="ECO:0007669"/>
    <property type="project" value="TreeGrafter"/>
</dbReference>
<dbReference type="Pfam" id="PF21292">
    <property type="entry name" value="EME1-MUS81_C"/>
    <property type="match status" value="1"/>
</dbReference>
<dbReference type="Pfam" id="PF14716">
    <property type="entry name" value="HHH_8"/>
    <property type="match status" value="1"/>
</dbReference>
<dbReference type="Pfam" id="PF02732">
    <property type="entry name" value="ERCC4"/>
    <property type="match status" value="1"/>
</dbReference>
<keyword evidence="4 13" id="KW-0540">Nuclease</keyword>
<dbReference type="CDD" id="cd20074">
    <property type="entry name" value="XPF_nuclease_Mus81"/>
    <property type="match status" value="1"/>
</dbReference>
<dbReference type="AlphaFoldDB" id="A0AAD8DRY0"/>
<dbReference type="InterPro" id="IPR006166">
    <property type="entry name" value="ERCC4_domain"/>
</dbReference>
<dbReference type="Gene3D" id="1.10.150.670">
    <property type="entry name" value="Crossover junction endonuclease EME1, DNA-binding domain"/>
    <property type="match status" value="1"/>
</dbReference>
<dbReference type="InterPro" id="IPR011335">
    <property type="entry name" value="Restrct_endonuc-II-like"/>
</dbReference>
<accession>A0AAD8DRY0</accession>
<keyword evidence="12 13" id="KW-0539">Nucleus</keyword>
<evidence type="ECO:0000256" key="6">
    <source>
        <dbReference type="ARBA" id="ARBA00022759"/>
    </source>
</evidence>
<dbReference type="Pfam" id="PF21136">
    <property type="entry name" value="WHD_MUS81"/>
    <property type="match status" value="1"/>
</dbReference>
<dbReference type="GO" id="GO:0048257">
    <property type="term" value="F:3'-flap endonuclease activity"/>
    <property type="evidence" value="ECO:0007669"/>
    <property type="project" value="TreeGrafter"/>
</dbReference>
<comment type="similarity">
    <text evidence="3 13">Belongs to the XPF family.</text>
</comment>
<dbReference type="InterPro" id="IPR033309">
    <property type="entry name" value="Mus81"/>
</dbReference>
<dbReference type="PANTHER" id="PTHR13451">
    <property type="entry name" value="CLASS II CROSSOVER JUNCTION ENDONUCLEASE MUS81"/>
    <property type="match status" value="1"/>
</dbReference>
<evidence type="ECO:0000256" key="13">
    <source>
        <dbReference type="RuleBase" id="RU369042"/>
    </source>
</evidence>
<dbReference type="GO" id="GO:0046872">
    <property type="term" value="F:metal ion binding"/>
    <property type="evidence" value="ECO:0007669"/>
    <property type="project" value="UniProtKB-UniRule"/>
</dbReference>
<dbReference type="GO" id="GO:0008821">
    <property type="term" value="F:crossover junction DNA endonuclease activity"/>
    <property type="evidence" value="ECO:0007669"/>
    <property type="project" value="UniProtKB-UniRule"/>
</dbReference>
<comment type="subunit">
    <text evidence="13">Interacts with EME1.</text>
</comment>
<evidence type="ECO:0000256" key="8">
    <source>
        <dbReference type="ARBA" id="ARBA00022801"/>
    </source>
</evidence>
<comment type="cofactor">
    <cofactor evidence="1 13">
        <name>Mg(2+)</name>
        <dbReference type="ChEBI" id="CHEBI:18420"/>
    </cofactor>
</comment>
<feature type="compositionally biased region" description="Basic residues" evidence="14">
    <location>
        <begin position="179"/>
        <end position="192"/>
    </location>
</feature>
<keyword evidence="9 13" id="KW-0460">Magnesium</keyword>
<feature type="region of interest" description="Disordered" evidence="14">
    <location>
        <begin position="169"/>
        <end position="192"/>
    </location>
</feature>
<dbReference type="GO" id="GO:0031573">
    <property type="term" value="P:mitotic intra-S DNA damage checkpoint signaling"/>
    <property type="evidence" value="ECO:0007669"/>
    <property type="project" value="TreeGrafter"/>
</dbReference>
<dbReference type="EMBL" id="JARGEI010000017">
    <property type="protein sequence ID" value="KAJ8716770.1"/>
    <property type="molecule type" value="Genomic_DNA"/>
</dbReference>
<evidence type="ECO:0000256" key="5">
    <source>
        <dbReference type="ARBA" id="ARBA00022723"/>
    </source>
</evidence>
<evidence type="ECO:0000256" key="1">
    <source>
        <dbReference type="ARBA" id="ARBA00001946"/>
    </source>
</evidence>
<evidence type="ECO:0000256" key="10">
    <source>
        <dbReference type="ARBA" id="ARBA00023172"/>
    </source>
</evidence>
<keyword evidence="8 13" id="KW-0378">Hydrolase</keyword>
<dbReference type="GO" id="GO:0003677">
    <property type="term" value="F:DNA binding"/>
    <property type="evidence" value="ECO:0007669"/>
    <property type="project" value="UniProtKB-UniRule"/>
</dbReference>
<keyword evidence="7 13" id="KW-0227">DNA damage</keyword>
<evidence type="ECO:0000256" key="4">
    <source>
        <dbReference type="ARBA" id="ARBA00022722"/>
    </source>
</evidence>
<dbReference type="GO" id="GO:0000727">
    <property type="term" value="P:double-strand break repair via break-induced replication"/>
    <property type="evidence" value="ECO:0007669"/>
    <property type="project" value="UniProtKB-UniRule"/>
</dbReference>
<dbReference type="Gene3D" id="1.10.150.110">
    <property type="entry name" value="DNA polymerase beta, N-terminal domain-like"/>
    <property type="match status" value="1"/>
</dbReference>
<comment type="caution">
    <text evidence="16">The sequence shown here is derived from an EMBL/GenBank/DDBJ whole genome shotgun (WGS) entry which is preliminary data.</text>
</comment>
<name>A0AAD8DRY0_MYTSE</name>
<gene>
    <name evidence="16" type="ORF">PYW07_003397</name>
</gene>
<keyword evidence="11 13" id="KW-0234">DNA repair</keyword>
<dbReference type="Gene3D" id="1.10.10.10">
    <property type="entry name" value="Winged helix-like DNA-binding domain superfamily/Winged helix DNA-binding domain"/>
    <property type="match status" value="1"/>
</dbReference>
<dbReference type="SUPFAM" id="SSF47802">
    <property type="entry name" value="DNA polymerase beta, N-terminal domain-like"/>
    <property type="match status" value="1"/>
</dbReference>
<comment type="subcellular location">
    <subcellularLocation>
        <location evidence="2 13">Nucleus</location>
    </subcellularLocation>
</comment>
<dbReference type="EC" id="3.1.22.-" evidence="13"/>
<keyword evidence="6 13" id="KW-0255">Endonuclease</keyword>
<organism evidence="16 17">
    <name type="scientific">Mythimna separata</name>
    <name type="common">Oriental armyworm</name>
    <name type="synonym">Pseudaletia separata</name>
    <dbReference type="NCBI Taxonomy" id="271217"/>
    <lineage>
        <taxon>Eukaryota</taxon>
        <taxon>Metazoa</taxon>
        <taxon>Ecdysozoa</taxon>
        <taxon>Arthropoda</taxon>
        <taxon>Hexapoda</taxon>
        <taxon>Insecta</taxon>
        <taxon>Pterygota</taxon>
        <taxon>Neoptera</taxon>
        <taxon>Endopterygota</taxon>
        <taxon>Lepidoptera</taxon>
        <taxon>Glossata</taxon>
        <taxon>Ditrysia</taxon>
        <taxon>Noctuoidea</taxon>
        <taxon>Noctuidae</taxon>
        <taxon>Noctuinae</taxon>
        <taxon>Hadenini</taxon>
        <taxon>Mythimna</taxon>
    </lineage>
</organism>
<dbReference type="Proteomes" id="UP001231518">
    <property type="component" value="Chromosome 14"/>
</dbReference>
<feature type="compositionally biased region" description="Polar residues" evidence="14">
    <location>
        <begin position="97"/>
        <end position="123"/>
    </location>
</feature>
<evidence type="ECO:0000256" key="11">
    <source>
        <dbReference type="ARBA" id="ARBA00023204"/>
    </source>
</evidence>
<evidence type="ECO:0000256" key="3">
    <source>
        <dbReference type="ARBA" id="ARBA00010015"/>
    </source>
</evidence>
<dbReference type="InterPro" id="IPR047416">
    <property type="entry name" value="XPF_nuclease_Mus81"/>
</dbReference>
<reference evidence="16" key="1">
    <citation type="submission" date="2023-03" db="EMBL/GenBank/DDBJ databases">
        <title>Chromosome-level genomes of two armyworms, Mythimna separata and Mythimna loreyi, provide insights into the biosynthesis and reception of sex pheromones.</title>
        <authorList>
            <person name="Zhao H."/>
        </authorList>
    </citation>
    <scope>NUCLEOTIDE SEQUENCE</scope>
    <source>
        <strain evidence="16">BeijingLab</strain>
        <tissue evidence="16">Pupa</tissue>
    </source>
</reference>
<dbReference type="SMART" id="SM00891">
    <property type="entry name" value="ERCC4"/>
    <property type="match status" value="1"/>
</dbReference>
<evidence type="ECO:0000313" key="16">
    <source>
        <dbReference type="EMBL" id="KAJ8716770.1"/>
    </source>
</evidence>
<keyword evidence="17" id="KW-1185">Reference proteome</keyword>
<proteinExistence type="inferred from homology"/>
<dbReference type="InterPro" id="IPR047417">
    <property type="entry name" value="WHD_MUS81"/>
</dbReference>
<evidence type="ECO:0000256" key="2">
    <source>
        <dbReference type="ARBA" id="ARBA00004123"/>
    </source>
</evidence>